<comment type="caution">
    <text evidence="2">The sequence shown here is derived from an EMBL/GenBank/DDBJ whole genome shotgun (WGS) entry which is preliminary data.</text>
</comment>
<dbReference type="EMBL" id="LSRX01007270">
    <property type="protein sequence ID" value="OLP72484.1"/>
    <property type="molecule type" value="Genomic_DNA"/>
</dbReference>
<evidence type="ECO:0000313" key="3">
    <source>
        <dbReference type="Proteomes" id="UP000186817"/>
    </source>
</evidence>
<accession>A0A1Q9BQ61</accession>
<proteinExistence type="predicted"/>
<gene>
    <name evidence="2" type="ORF">AK812_SmicGene48191</name>
</gene>
<organism evidence="2 3">
    <name type="scientific">Symbiodinium microadriaticum</name>
    <name type="common">Dinoflagellate</name>
    <name type="synonym">Zooxanthella microadriatica</name>
    <dbReference type="NCBI Taxonomy" id="2951"/>
    <lineage>
        <taxon>Eukaryota</taxon>
        <taxon>Sar</taxon>
        <taxon>Alveolata</taxon>
        <taxon>Dinophyceae</taxon>
        <taxon>Suessiales</taxon>
        <taxon>Symbiodiniaceae</taxon>
        <taxon>Symbiodinium</taxon>
    </lineage>
</organism>
<dbReference type="Proteomes" id="UP000186817">
    <property type="component" value="Unassembled WGS sequence"/>
</dbReference>
<feature type="non-terminal residue" evidence="2">
    <location>
        <position position="36"/>
    </location>
</feature>
<feature type="non-terminal residue" evidence="2">
    <location>
        <position position="1"/>
    </location>
</feature>
<feature type="region of interest" description="Disordered" evidence="1">
    <location>
        <begin position="1"/>
        <end position="23"/>
    </location>
</feature>
<evidence type="ECO:0000256" key="1">
    <source>
        <dbReference type="SAM" id="MobiDB-lite"/>
    </source>
</evidence>
<sequence>SWTRASVKQAPWPKTPGLSTRRTRVGRSRCLYIPGT</sequence>
<dbReference type="AlphaFoldDB" id="A0A1Q9BQ61"/>
<name>A0A1Q9BQ61_SYMMI</name>
<protein>
    <submittedName>
        <fullName evidence="2">Uncharacterized protein</fullName>
    </submittedName>
</protein>
<reference evidence="2 3" key="1">
    <citation type="submission" date="2016-02" db="EMBL/GenBank/DDBJ databases">
        <title>Genome analysis of coral dinoflagellate symbionts highlights evolutionary adaptations to a symbiotic lifestyle.</title>
        <authorList>
            <person name="Aranda M."/>
            <person name="Li Y."/>
            <person name="Liew Y.J."/>
            <person name="Baumgarten S."/>
            <person name="Simakov O."/>
            <person name="Wilson M."/>
            <person name="Piel J."/>
            <person name="Ashoor H."/>
            <person name="Bougouffa S."/>
            <person name="Bajic V.B."/>
            <person name="Ryu T."/>
            <person name="Ravasi T."/>
            <person name="Bayer T."/>
            <person name="Micklem G."/>
            <person name="Kim H."/>
            <person name="Bhak J."/>
            <person name="Lajeunesse T.C."/>
            <person name="Voolstra C.R."/>
        </authorList>
    </citation>
    <scope>NUCLEOTIDE SEQUENCE [LARGE SCALE GENOMIC DNA]</scope>
    <source>
        <strain evidence="2 3">CCMP2467</strain>
    </source>
</reference>
<evidence type="ECO:0000313" key="2">
    <source>
        <dbReference type="EMBL" id="OLP72484.1"/>
    </source>
</evidence>
<keyword evidence="3" id="KW-1185">Reference proteome</keyword>